<protein>
    <submittedName>
        <fullName evidence="1">Mitogen-activated protein (MAP) kinase kinase kinase Ste11, Cryptococcus</fullName>
    </submittedName>
</protein>
<dbReference type="EMBL" id="PKPP01000662">
    <property type="protein sequence ID" value="PWA90030.1"/>
    <property type="molecule type" value="Genomic_DNA"/>
</dbReference>
<keyword evidence="1" id="KW-0808">Transferase</keyword>
<keyword evidence="2" id="KW-1185">Reference proteome</keyword>
<comment type="caution">
    <text evidence="1">The sequence shown here is derived from an EMBL/GenBank/DDBJ whole genome shotgun (WGS) entry which is preliminary data.</text>
</comment>
<accession>A0A2U1PW90</accession>
<dbReference type="OrthoDB" id="1832879at2759"/>
<reference evidence="1 2" key="1">
    <citation type="journal article" date="2018" name="Mol. Plant">
        <title>The genome of Artemisia annua provides insight into the evolution of Asteraceae family and artemisinin biosynthesis.</title>
        <authorList>
            <person name="Shen Q."/>
            <person name="Zhang L."/>
            <person name="Liao Z."/>
            <person name="Wang S."/>
            <person name="Yan T."/>
            <person name="Shi P."/>
            <person name="Liu M."/>
            <person name="Fu X."/>
            <person name="Pan Q."/>
            <person name="Wang Y."/>
            <person name="Lv Z."/>
            <person name="Lu X."/>
            <person name="Zhang F."/>
            <person name="Jiang W."/>
            <person name="Ma Y."/>
            <person name="Chen M."/>
            <person name="Hao X."/>
            <person name="Li L."/>
            <person name="Tang Y."/>
            <person name="Lv G."/>
            <person name="Zhou Y."/>
            <person name="Sun X."/>
            <person name="Brodelius P.E."/>
            <person name="Rose J.K.C."/>
            <person name="Tang K."/>
        </authorList>
    </citation>
    <scope>NUCLEOTIDE SEQUENCE [LARGE SCALE GENOMIC DNA]</scope>
    <source>
        <strain evidence="2">cv. Huhao1</strain>
        <tissue evidence="1">Leaf</tissue>
    </source>
</reference>
<dbReference type="GO" id="GO:0016301">
    <property type="term" value="F:kinase activity"/>
    <property type="evidence" value="ECO:0007669"/>
    <property type="project" value="UniProtKB-KW"/>
</dbReference>
<evidence type="ECO:0000313" key="2">
    <source>
        <dbReference type="Proteomes" id="UP000245207"/>
    </source>
</evidence>
<dbReference type="AlphaFoldDB" id="A0A2U1PW90"/>
<gene>
    <name evidence="1" type="ORF">CTI12_AA104980</name>
</gene>
<proteinExistence type="predicted"/>
<organism evidence="1 2">
    <name type="scientific">Artemisia annua</name>
    <name type="common">Sweet wormwood</name>
    <dbReference type="NCBI Taxonomy" id="35608"/>
    <lineage>
        <taxon>Eukaryota</taxon>
        <taxon>Viridiplantae</taxon>
        <taxon>Streptophyta</taxon>
        <taxon>Embryophyta</taxon>
        <taxon>Tracheophyta</taxon>
        <taxon>Spermatophyta</taxon>
        <taxon>Magnoliopsida</taxon>
        <taxon>eudicotyledons</taxon>
        <taxon>Gunneridae</taxon>
        <taxon>Pentapetalae</taxon>
        <taxon>asterids</taxon>
        <taxon>campanulids</taxon>
        <taxon>Asterales</taxon>
        <taxon>Asteraceae</taxon>
        <taxon>Asteroideae</taxon>
        <taxon>Anthemideae</taxon>
        <taxon>Artemisiinae</taxon>
        <taxon>Artemisia</taxon>
    </lineage>
</organism>
<name>A0A2U1PW90_ARTAN</name>
<keyword evidence="1" id="KW-0418">Kinase</keyword>
<evidence type="ECO:0000313" key="1">
    <source>
        <dbReference type="EMBL" id="PWA90030.1"/>
    </source>
</evidence>
<dbReference type="Proteomes" id="UP000245207">
    <property type="component" value="Unassembled WGS sequence"/>
</dbReference>
<sequence length="87" mass="10184">MALRDENCLFTRRIADRGSDKTVFDSQDHMIQETDPKDVIWDEIVGKEEYPEEGDGYKFQETDSESFIRDENYGKEEYPGSCSTLYL</sequence>